<evidence type="ECO:0000313" key="2">
    <source>
        <dbReference type="EMBL" id="MBR9971777.1"/>
    </source>
</evidence>
<proteinExistence type="predicted"/>
<name>A0ABS5IBH1_9PROT</name>
<feature type="signal peptide" evidence="1">
    <location>
        <begin position="1"/>
        <end position="23"/>
    </location>
</feature>
<dbReference type="RefSeq" id="WP_211547874.1">
    <property type="nucleotide sequence ID" value="NZ_JAGTUF010000006.1"/>
</dbReference>
<dbReference type="SUPFAM" id="SSF53850">
    <property type="entry name" value="Periplasmic binding protein-like II"/>
    <property type="match status" value="1"/>
</dbReference>
<sequence length="250" mass="27309">MMRKIKTVLLILAAMVMASPVCARDLVVGVEEQEYYPLFAVREGDYVGTAREILDAFAHAQGHRLIYRPLPIDRLFSELVSGRIDLKFPDNAQWGGDFKAGRSIAYSKPVVASLDGVMVRPMNLGRGASAIRVLGTVSGFQPLGWKDRIADGSVALRAQTGVEDLLKQAATGKVDGAYVSVAVANYALARLLDMDGALVFDASLPHIRGSYHLSSFTQPEIIRAFDQWLMENAALVESVKLRMNAEKGIK</sequence>
<reference evidence="2 3" key="1">
    <citation type="submission" date="2021-04" db="EMBL/GenBank/DDBJ databases">
        <title>Magnetospirillum sulfuroxidans sp. nov., a facultative chemolithoautotrophic sulfur-oxidizing alphaproteobacterium isolated from freshwater sediment and proposals for Paramagetospirillum gen. nov., and Magnetospirillaceae fam. nov.</title>
        <authorList>
            <person name="Koziaeva V."/>
            <person name="Geelhoed J.S."/>
            <person name="Sorokin D.Y."/>
            <person name="Grouzdev D.S."/>
        </authorList>
    </citation>
    <scope>NUCLEOTIDE SEQUENCE [LARGE SCALE GENOMIC DNA]</scope>
    <source>
        <strain evidence="2 3">J10</strain>
    </source>
</reference>
<protein>
    <recommendedName>
        <fullName evidence="4">Solute-binding protein family 3/N-terminal domain-containing protein</fullName>
    </recommendedName>
</protein>
<evidence type="ECO:0000313" key="3">
    <source>
        <dbReference type="Proteomes" id="UP000680714"/>
    </source>
</evidence>
<dbReference type="Gene3D" id="3.40.190.10">
    <property type="entry name" value="Periplasmic binding protein-like II"/>
    <property type="match status" value="1"/>
</dbReference>
<organism evidence="2 3">
    <name type="scientific">Magnetospirillum sulfuroxidans</name>
    <dbReference type="NCBI Taxonomy" id="611300"/>
    <lineage>
        <taxon>Bacteria</taxon>
        <taxon>Pseudomonadati</taxon>
        <taxon>Pseudomonadota</taxon>
        <taxon>Alphaproteobacteria</taxon>
        <taxon>Rhodospirillales</taxon>
        <taxon>Rhodospirillaceae</taxon>
        <taxon>Magnetospirillum</taxon>
    </lineage>
</organism>
<dbReference type="Proteomes" id="UP000680714">
    <property type="component" value="Unassembled WGS sequence"/>
</dbReference>
<keyword evidence="3" id="KW-1185">Reference proteome</keyword>
<keyword evidence="1" id="KW-0732">Signal</keyword>
<gene>
    <name evidence="2" type="ORF">KEC16_08615</name>
</gene>
<evidence type="ECO:0008006" key="4">
    <source>
        <dbReference type="Google" id="ProtNLM"/>
    </source>
</evidence>
<comment type="caution">
    <text evidence="2">The sequence shown here is derived from an EMBL/GenBank/DDBJ whole genome shotgun (WGS) entry which is preliminary data.</text>
</comment>
<feature type="chain" id="PRO_5046858467" description="Solute-binding protein family 3/N-terminal domain-containing protein" evidence="1">
    <location>
        <begin position="24"/>
        <end position="250"/>
    </location>
</feature>
<accession>A0ABS5IBH1</accession>
<evidence type="ECO:0000256" key="1">
    <source>
        <dbReference type="SAM" id="SignalP"/>
    </source>
</evidence>
<dbReference type="EMBL" id="JAGTUF010000006">
    <property type="protein sequence ID" value="MBR9971777.1"/>
    <property type="molecule type" value="Genomic_DNA"/>
</dbReference>